<dbReference type="Gene3D" id="3.20.20.80">
    <property type="entry name" value="Glycosidases"/>
    <property type="match status" value="1"/>
</dbReference>
<gene>
    <name evidence="2" type="ORF">ACFSE6_13990</name>
</gene>
<dbReference type="PANTHER" id="PTHR10357">
    <property type="entry name" value="ALPHA-AMYLASE FAMILY MEMBER"/>
    <property type="match status" value="1"/>
</dbReference>
<accession>A0ABW4L5U2</accession>
<reference evidence="3" key="1">
    <citation type="journal article" date="2019" name="Int. J. Syst. Evol. Microbiol.">
        <title>The Global Catalogue of Microorganisms (GCM) 10K type strain sequencing project: providing services to taxonomists for standard genome sequencing and annotation.</title>
        <authorList>
            <consortium name="The Broad Institute Genomics Platform"/>
            <consortium name="The Broad Institute Genome Sequencing Center for Infectious Disease"/>
            <person name="Wu L."/>
            <person name="Ma J."/>
        </authorList>
    </citation>
    <scope>NUCLEOTIDE SEQUENCE [LARGE SCALE GENOMIC DNA]</scope>
    <source>
        <strain evidence="3">JCM 17130</strain>
    </source>
</reference>
<keyword evidence="2" id="KW-0378">Hydrolase</keyword>
<dbReference type="RefSeq" id="WP_388008266.1">
    <property type="nucleotide sequence ID" value="NZ_JBHUEE010000007.1"/>
</dbReference>
<organism evidence="2 3">
    <name type="scientific">Georgenia deserti</name>
    <dbReference type="NCBI Taxonomy" id="2093781"/>
    <lineage>
        <taxon>Bacteria</taxon>
        <taxon>Bacillati</taxon>
        <taxon>Actinomycetota</taxon>
        <taxon>Actinomycetes</taxon>
        <taxon>Micrococcales</taxon>
        <taxon>Bogoriellaceae</taxon>
        <taxon>Georgenia</taxon>
    </lineage>
</organism>
<dbReference type="SUPFAM" id="SSF51445">
    <property type="entry name" value="(Trans)glycosidases"/>
    <property type="match status" value="1"/>
</dbReference>
<comment type="caution">
    <text evidence="2">The sequence shown here is derived from an EMBL/GenBank/DDBJ whole genome shotgun (WGS) entry which is preliminary data.</text>
</comment>
<keyword evidence="3" id="KW-1185">Reference proteome</keyword>
<dbReference type="Gene3D" id="3.90.400.10">
    <property type="entry name" value="Oligo-1,6-glucosidase, Domain 2"/>
    <property type="match status" value="1"/>
</dbReference>
<dbReference type="Pfam" id="PF00128">
    <property type="entry name" value="Alpha-amylase"/>
    <property type="match status" value="1"/>
</dbReference>
<evidence type="ECO:0000313" key="3">
    <source>
        <dbReference type="Proteomes" id="UP001597277"/>
    </source>
</evidence>
<dbReference type="SMART" id="SM00642">
    <property type="entry name" value="Aamy"/>
    <property type="match status" value="1"/>
</dbReference>
<dbReference type="InterPro" id="IPR006047">
    <property type="entry name" value="GH13_cat_dom"/>
</dbReference>
<dbReference type="GO" id="GO:0016787">
    <property type="term" value="F:hydrolase activity"/>
    <property type="evidence" value="ECO:0007669"/>
    <property type="project" value="UniProtKB-KW"/>
</dbReference>
<name>A0ABW4L5U2_9MICO</name>
<dbReference type="EMBL" id="JBHUEE010000007">
    <property type="protein sequence ID" value="MFD1718953.1"/>
    <property type="molecule type" value="Genomic_DNA"/>
</dbReference>
<protein>
    <submittedName>
        <fullName evidence="2">Alpha-amylase family glycosyl hydrolase</fullName>
    </submittedName>
</protein>
<evidence type="ECO:0000259" key="1">
    <source>
        <dbReference type="SMART" id="SM00642"/>
    </source>
</evidence>
<dbReference type="InterPro" id="IPR045857">
    <property type="entry name" value="O16G_dom_2"/>
</dbReference>
<proteinExistence type="predicted"/>
<evidence type="ECO:0000313" key="2">
    <source>
        <dbReference type="EMBL" id="MFD1718953.1"/>
    </source>
</evidence>
<sequence>MSATEPTAEARPDRGDAPWYADAVIYQVDPNRFAASDGGEQGDLRGLADRLEHIRDLGATCLWILPFYGTPYHDGGYDVSDHRTVDPRFGSIEDLTTLVRRAGDLGLRVMVELVVQHTSDQHRWFQEARRDRGSDYRGYYVWADEPEETDVEPIFPGVEDSVWAWDEVAGQYYRHAFYAHEPDLDLSQDVVRQEIAEVADLWLGHGVDGFRIDAVPMIIERTATDDPSDEGLWWLEELREHVESRDHDVFLMGEVDEQPEKYAGYFGGNRRLNVILNFWINNHLFLALARRDATPLVEALHALPEPPPGARYANWLRNHDELDLERLSDEQREEVFAAFAPEPEMQIYGRGIRRRLTPMLDGDPRWVALAHAVMLSLPGIPVLRYGDEVGLGDDLRLPERTAVRTPMPWREVTEQESDPDSLLHRIREMVRTRRTLPETAGPTCRPLDSGAPSVLALRHDGPSGSVLMLANLSAVTVVARPSELPEEYEEVLVDDVSSRTPGRDGVALAGFGYRWLRWT</sequence>
<dbReference type="PANTHER" id="PTHR10357:SF219">
    <property type="entry name" value="MALTOSE ALPHA-D-GLUCOSYLTRANSFERASE"/>
    <property type="match status" value="1"/>
</dbReference>
<dbReference type="Proteomes" id="UP001597277">
    <property type="component" value="Unassembled WGS sequence"/>
</dbReference>
<dbReference type="InterPro" id="IPR017853">
    <property type="entry name" value="GH"/>
</dbReference>
<feature type="domain" description="Glycosyl hydrolase family 13 catalytic" evidence="1">
    <location>
        <begin position="27"/>
        <end position="433"/>
    </location>
</feature>